<reference evidence="7" key="1">
    <citation type="journal article" date="2014" name="Front. Microbiol.">
        <title>High frequency of phylogenetically diverse reductive dehalogenase-homologous genes in deep subseafloor sedimentary metagenomes.</title>
        <authorList>
            <person name="Kawai M."/>
            <person name="Futagami T."/>
            <person name="Toyoda A."/>
            <person name="Takaki Y."/>
            <person name="Nishi S."/>
            <person name="Hori S."/>
            <person name="Arai W."/>
            <person name="Tsubouchi T."/>
            <person name="Morono Y."/>
            <person name="Uchiyama I."/>
            <person name="Ito T."/>
            <person name="Fujiyama A."/>
            <person name="Inagaki F."/>
            <person name="Takami H."/>
        </authorList>
    </citation>
    <scope>NUCLEOTIDE SEQUENCE</scope>
    <source>
        <strain evidence="7">Expedition CK06-06</strain>
    </source>
</reference>
<keyword evidence="4" id="KW-0547">Nucleotide-binding</keyword>
<dbReference type="InterPro" id="IPR015824">
    <property type="entry name" value="Phosphoglycerate_kinase_N"/>
</dbReference>
<evidence type="ECO:0000256" key="3">
    <source>
        <dbReference type="ARBA" id="ARBA00022679"/>
    </source>
</evidence>
<evidence type="ECO:0000313" key="7">
    <source>
        <dbReference type="EMBL" id="GAI29981.1"/>
    </source>
</evidence>
<keyword evidence="3" id="KW-0808">Transferase</keyword>
<evidence type="ECO:0000256" key="5">
    <source>
        <dbReference type="ARBA" id="ARBA00022777"/>
    </source>
</evidence>
<accession>X1NIG0</accession>
<dbReference type="Pfam" id="PF00162">
    <property type="entry name" value="PGK"/>
    <property type="match status" value="1"/>
</dbReference>
<dbReference type="PRINTS" id="PR00477">
    <property type="entry name" value="PHGLYCKINASE"/>
</dbReference>
<keyword evidence="5" id="KW-0418">Kinase</keyword>
<name>X1NIG0_9ZZZZ</name>
<evidence type="ECO:0000256" key="4">
    <source>
        <dbReference type="ARBA" id="ARBA00022741"/>
    </source>
</evidence>
<feature type="non-terminal residue" evidence="7">
    <location>
        <position position="83"/>
    </location>
</feature>
<dbReference type="AlphaFoldDB" id="X1NIG0"/>
<dbReference type="InterPro" id="IPR036043">
    <property type="entry name" value="Phosphoglycerate_kinase_sf"/>
</dbReference>
<organism evidence="7">
    <name type="scientific">marine sediment metagenome</name>
    <dbReference type="NCBI Taxonomy" id="412755"/>
    <lineage>
        <taxon>unclassified sequences</taxon>
        <taxon>metagenomes</taxon>
        <taxon>ecological metagenomes</taxon>
    </lineage>
</organism>
<dbReference type="PANTHER" id="PTHR11406">
    <property type="entry name" value="PHOSPHOGLYCERATE KINASE"/>
    <property type="match status" value="1"/>
</dbReference>
<comment type="catalytic activity">
    <reaction evidence="1">
        <text>(2R)-3-phosphoglycerate + ATP = (2R)-3-phospho-glyceroyl phosphate + ADP</text>
        <dbReference type="Rhea" id="RHEA:14801"/>
        <dbReference type="ChEBI" id="CHEBI:30616"/>
        <dbReference type="ChEBI" id="CHEBI:57604"/>
        <dbReference type="ChEBI" id="CHEBI:58272"/>
        <dbReference type="ChEBI" id="CHEBI:456216"/>
        <dbReference type="EC" id="2.7.2.3"/>
    </reaction>
</comment>
<dbReference type="InterPro" id="IPR001576">
    <property type="entry name" value="Phosphoglycerate_kinase"/>
</dbReference>
<dbReference type="GO" id="GO:0004618">
    <property type="term" value="F:phosphoglycerate kinase activity"/>
    <property type="evidence" value="ECO:0007669"/>
    <property type="project" value="UniProtKB-EC"/>
</dbReference>
<evidence type="ECO:0000256" key="2">
    <source>
        <dbReference type="ARBA" id="ARBA00013061"/>
    </source>
</evidence>
<dbReference type="GO" id="GO:0005829">
    <property type="term" value="C:cytosol"/>
    <property type="evidence" value="ECO:0007669"/>
    <property type="project" value="TreeGrafter"/>
</dbReference>
<dbReference type="GO" id="GO:0006094">
    <property type="term" value="P:gluconeogenesis"/>
    <property type="evidence" value="ECO:0007669"/>
    <property type="project" value="TreeGrafter"/>
</dbReference>
<dbReference type="SUPFAM" id="SSF53748">
    <property type="entry name" value="Phosphoglycerate kinase"/>
    <property type="match status" value="1"/>
</dbReference>
<comment type="caution">
    <text evidence="7">The sequence shown here is derived from an EMBL/GenBank/DDBJ whole genome shotgun (WGS) entry which is preliminary data.</text>
</comment>
<gene>
    <name evidence="7" type="ORF">S06H3_26576</name>
</gene>
<keyword evidence="6" id="KW-0067">ATP-binding</keyword>
<dbReference type="EC" id="2.7.2.3" evidence="2"/>
<dbReference type="GO" id="GO:0006096">
    <property type="term" value="P:glycolytic process"/>
    <property type="evidence" value="ECO:0007669"/>
    <property type="project" value="InterPro"/>
</dbReference>
<evidence type="ECO:0000256" key="1">
    <source>
        <dbReference type="ARBA" id="ARBA00000642"/>
    </source>
</evidence>
<dbReference type="Gene3D" id="3.40.50.1260">
    <property type="entry name" value="Phosphoglycerate kinase, N-terminal domain"/>
    <property type="match status" value="1"/>
</dbReference>
<dbReference type="EMBL" id="BARV01015370">
    <property type="protein sequence ID" value="GAI29981.1"/>
    <property type="molecule type" value="Genomic_DNA"/>
</dbReference>
<dbReference type="GO" id="GO:0043531">
    <property type="term" value="F:ADP binding"/>
    <property type="evidence" value="ECO:0007669"/>
    <property type="project" value="TreeGrafter"/>
</dbReference>
<evidence type="ECO:0000256" key="6">
    <source>
        <dbReference type="ARBA" id="ARBA00022840"/>
    </source>
</evidence>
<sequence>MTPVAQRLSQLLDLPVSTVSDCIGTAVEKAADNLKGGEILLLENIRFYPQEEANDPSFAQALAKPADIYVDDAFGTAHRAHAS</sequence>
<proteinExistence type="predicted"/>
<dbReference type="PANTHER" id="PTHR11406:SF23">
    <property type="entry name" value="PHOSPHOGLYCERATE KINASE 1, CHLOROPLASTIC-RELATED"/>
    <property type="match status" value="1"/>
</dbReference>
<protein>
    <recommendedName>
        <fullName evidence="2">phosphoglycerate kinase</fullName>
        <ecNumber evidence="2">2.7.2.3</ecNumber>
    </recommendedName>
</protein>
<dbReference type="GO" id="GO:0005524">
    <property type="term" value="F:ATP binding"/>
    <property type="evidence" value="ECO:0007669"/>
    <property type="project" value="UniProtKB-KW"/>
</dbReference>